<protein>
    <submittedName>
        <fullName evidence="8">Zf-C2H2 domain-containing protein</fullName>
    </submittedName>
</protein>
<feature type="domain" description="C2H2-type" evidence="7">
    <location>
        <begin position="259"/>
        <end position="287"/>
    </location>
</feature>
<feature type="region of interest" description="Disordered" evidence="6">
    <location>
        <begin position="189"/>
        <end position="220"/>
    </location>
</feature>
<keyword evidence="1" id="KW-0479">Metal-binding</keyword>
<dbReference type="Gene3D" id="3.30.160.60">
    <property type="entry name" value="Classic Zinc Finger"/>
    <property type="match status" value="6"/>
</dbReference>
<accession>V9PPA1</accession>
<feature type="domain" description="C2H2-type" evidence="7">
    <location>
        <begin position="120"/>
        <end position="143"/>
    </location>
</feature>
<evidence type="ECO:0000313" key="8">
    <source>
        <dbReference type="EMBL" id="AHA51286.1"/>
    </source>
</evidence>
<dbReference type="InterPro" id="IPR013087">
    <property type="entry name" value="Znf_C2H2_type"/>
</dbReference>
<feature type="domain" description="C2H2-type" evidence="7">
    <location>
        <begin position="62"/>
        <end position="89"/>
    </location>
</feature>
<reference evidence="8" key="2">
    <citation type="submission" date="2016-09" db="EMBL/GenBank/DDBJ databases">
        <authorList>
            <person name="Capua I."/>
            <person name="De Benedictis P."/>
            <person name="Joannis T."/>
            <person name="Lombin L.H."/>
            <person name="Cattoli G."/>
        </authorList>
    </citation>
    <scope>NUCLEOTIDE SEQUENCE</scope>
    <source>
        <strain evidence="8">31352</strain>
    </source>
</reference>
<dbReference type="AlphaFoldDB" id="V9PPA1"/>
<proteinExistence type="evidence at transcript level"/>
<dbReference type="InterPro" id="IPR036236">
    <property type="entry name" value="Znf_C2H2_sf"/>
</dbReference>
<dbReference type="PANTHER" id="PTHR23226">
    <property type="entry name" value="ZINC FINGER AND SCAN DOMAIN-CONTAINING"/>
    <property type="match status" value="1"/>
</dbReference>
<dbReference type="FunFam" id="3.30.160.60:FF:000125">
    <property type="entry name" value="Putative zinc finger protein 143"/>
    <property type="match status" value="1"/>
</dbReference>
<dbReference type="GO" id="GO:0008270">
    <property type="term" value="F:zinc ion binding"/>
    <property type="evidence" value="ECO:0007669"/>
    <property type="project" value="UniProtKB-KW"/>
</dbReference>
<feature type="domain" description="C2H2-type" evidence="7">
    <location>
        <begin position="288"/>
        <end position="316"/>
    </location>
</feature>
<name>V9PPA1_BERFR</name>
<evidence type="ECO:0000256" key="4">
    <source>
        <dbReference type="ARBA" id="ARBA00022833"/>
    </source>
</evidence>
<feature type="domain" description="C2H2-type" evidence="7">
    <location>
        <begin position="32"/>
        <end position="61"/>
    </location>
</feature>
<feature type="domain" description="C2H2-type" evidence="7">
    <location>
        <begin position="89"/>
        <end position="119"/>
    </location>
</feature>
<evidence type="ECO:0000256" key="3">
    <source>
        <dbReference type="ARBA" id="ARBA00022771"/>
    </source>
</evidence>
<feature type="domain" description="C2H2-type" evidence="7">
    <location>
        <begin position="147"/>
        <end position="175"/>
    </location>
</feature>
<dbReference type="EMBL" id="KF317353">
    <property type="protein sequence ID" value="AHA51286.1"/>
    <property type="molecule type" value="mRNA"/>
</dbReference>
<dbReference type="PROSITE" id="PS00028">
    <property type="entry name" value="ZINC_FINGER_C2H2_1"/>
    <property type="match status" value="8"/>
</dbReference>
<evidence type="ECO:0000259" key="7">
    <source>
        <dbReference type="PROSITE" id="PS50157"/>
    </source>
</evidence>
<dbReference type="SUPFAM" id="SSF57667">
    <property type="entry name" value="beta-beta-alpha zinc fingers"/>
    <property type="match status" value="5"/>
</dbReference>
<keyword evidence="4" id="KW-0862">Zinc</keyword>
<dbReference type="FunFam" id="3.30.160.60:FF:000446">
    <property type="entry name" value="Zinc finger protein"/>
    <property type="match status" value="1"/>
</dbReference>
<dbReference type="PROSITE" id="PS50157">
    <property type="entry name" value="ZINC_FINGER_C2H2_2"/>
    <property type="match status" value="9"/>
</dbReference>
<evidence type="ECO:0000256" key="1">
    <source>
        <dbReference type="ARBA" id="ARBA00022723"/>
    </source>
</evidence>
<evidence type="ECO:0000256" key="5">
    <source>
        <dbReference type="PROSITE-ProRule" id="PRU00042"/>
    </source>
</evidence>
<dbReference type="GO" id="GO:0000978">
    <property type="term" value="F:RNA polymerase II cis-regulatory region sequence-specific DNA binding"/>
    <property type="evidence" value="ECO:0007669"/>
    <property type="project" value="TreeGrafter"/>
</dbReference>
<keyword evidence="2" id="KW-0677">Repeat</keyword>
<dbReference type="SMART" id="SM00355">
    <property type="entry name" value="ZnF_C2H2"/>
    <property type="match status" value="9"/>
</dbReference>
<dbReference type="Pfam" id="PF00096">
    <property type="entry name" value="zf-C2H2"/>
    <property type="match status" value="6"/>
</dbReference>
<sequence>MLECLYESCSKTFDKQWKLDEHLYSHTGERPFLCEEPGCDKTFTRKCHLQRHQLTHSEDRPHRCKTCGSTFKLLANLRKHEKIHDGKKHPCSVQECHMTFVKKTQLYRHLKDNHGIATPFPCDICSANFTTQSHLTRHQNRCHFSHFMCTDCGETFDKFSVLNKHISKVHKRKKQCLREDSHVEVVTSKQVISKKSEPAENDTKPCSDDASGSIKPENDPSTLSPLLFDCDSCQQQFRSRTHLTIHLRDVHNKVVKKHFQCSECDSVFSHKPNLVSHMLSKHEGVKRFHCEQCPSQFYHKHSLTRHVAAKHSGKERAPRKPWNKVSHIERLSGHIVDDRVKEYVENMAQLQETASS</sequence>
<feature type="compositionally biased region" description="Basic and acidic residues" evidence="6">
    <location>
        <begin position="194"/>
        <end position="207"/>
    </location>
</feature>
<reference evidence="8" key="1">
    <citation type="journal article" date="2013" name="Science">
        <title>The genome of the ctenophore Mnemiopsis leidyi and its implications for cell type evolution.</title>
        <authorList>
            <consortium name="NISC Comparative Sequencing Program"/>
            <person name="Ryan J.F."/>
            <person name="Pang K."/>
            <person name="Schnitzler C.E."/>
            <person name="Nguyen A.D."/>
            <person name="Moreland R.T."/>
            <person name="Simmons D.K."/>
            <person name="Koch B.J."/>
            <person name="Francis W.R."/>
            <person name="Havlak P."/>
            <person name="Smith S.A."/>
            <person name="Putnam N.H."/>
            <person name="Haddock S.H."/>
            <person name="Dunn C.W."/>
            <person name="Wolfsberg T.G."/>
            <person name="Mullikin J.C."/>
            <person name="Martindale M.Q."/>
            <person name="Baxevanis A.D."/>
        </authorList>
    </citation>
    <scope>NUCLEOTIDE SEQUENCE</scope>
    <source>
        <strain evidence="8">31352</strain>
    </source>
</reference>
<dbReference type="GO" id="GO:0000981">
    <property type="term" value="F:DNA-binding transcription factor activity, RNA polymerase II-specific"/>
    <property type="evidence" value="ECO:0007669"/>
    <property type="project" value="TreeGrafter"/>
</dbReference>
<organism evidence="8">
    <name type="scientific">Beroe forskalii</name>
    <name type="common">Comb jelly</name>
    <dbReference type="NCBI Taxonomy" id="140453"/>
    <lineage>
        <taxon>Eukaryota</taxon>
        <taxon>Metazoa</taxon>
        <taxon>Ctenophora</taxon>
        <taxon>Nuda</taxon>
        <taxon>Beroida</taxon>
        <taxon>Beroidae</taxon>
        <taxon>Beroe</taxon>
    </lineage>
</organism>
<feature type="domain" description="C2H2-type" evidence="7">
    <location>
        <begin position="2"/>
        <end position="31"/>
    </location>
</feature>
<keyword evidence="3 5" id="KW-0863">Zinc-finger</keyword>
<evidence type="ECO:0000256" key="2">
    <source>
        <dbReference type="ARBA" id="ARBA00022737"/>
    </source>
</evidence>
<feature type="domain" description="C2H2-type" evidence="7">
    <location>
        <begin position="228"/>
        <end position="251"/>
    </location>
</feature>
<evidence type="ECO:0000256" key="6">
    <source>
        <dbReference type="SAM" id="MobiDB-lite"/>
    </source>
</evidence>